<dbReference type="Proteomes" id="UP001348641">
    <property type="component" value="Unassembled WGS sequence"/>
</dbReference>
<dbReference type="RefSeq" id="WP_330158413.1">
    <property type="nucleotide sequence ID" value="NZ_BAAAJA010000016.1"/>
</dbReference>
<accession>A0ABU7KQI4</accession>
<dbReference type="Gene3D" id="3.30.565.10">
    <property type="entry name" value="Histidine kinase-like ATPase, C-terminal domain"/>
    <property type="match status" value="1"/>
</dbReference>
<dbReference type="PANTHER" id="PTHR35526:SF3">
    <property type="entry name" value="ANTI-SIGMA-F FACTOR RSBW"/>
    <property type="match status" value="1"/>
</dbReference>
<dbReference type="GO" id="GO:0005524">
    <property type="term" value="F:ATP binding"/>
    <property type="evidence" value="ECO:0007669"/>
    <property type="project" value="UniProtKB-KW"/>
</dbReference>
<proteinExistence type="predicted"/>
<keyword evidence="4" id="KW-0547">Nucleotide-binding</keyword>
<evidence type="ECO:0000313" key="4">
    <source>
        <dbReference type="EMBL" id="MEE2051269.1"/>
    </source>
</evidence>
<comment type="caution">
    <text evidence="4">The sequence shown here is derived from an EMBL/GenBank/DDBJ whole genome shotgun (WGS) entry which is preliminary data.</text>
</comment>
<sequence>MRPAIRIVPNREPDTGGSEPLPRRVTDPDDRAPMVLDRTCGVPDCHALAVAGRPEQAAVLRRRIATVLPPATADVAQYLVSELFNNAITHSRSGDEGGHVTVTVHRFPDRVQLKVIDQGPRGEAGSTPHVRPLDLEREGGLGLRLVHVQAARWGTFHDRNRTTVWFELDRPQARI</sequence>
<protein>
    <submittedName>
        <fullName evidence="4">ATP-binding protein</fullName>
    </submittedName>
</protein>
<dbReference type="Pfam" id="PF13581">
    <property type="entry name" value="HATPase_c_2"/>
    <property type="match status" value="1"/>
</dbReference>
<dbReference type="CDD" id="cd16936">
    <property type="entry name" value="HATPase_RsbW-like"/>
    <property type="match status" value="1"/>
</dbReference>
<evidence type="ECO:0000259" key="3">
    <source>
        <dbReference type="Pfam" id="PF13581"/>
    </source>
</evidence>
<keyword evidence="1" id="KW-0418">Kinase</keyword>
<dbReference type="EMBL" id="JAUUCC010000026">
    <property type="protein sequence ID" value="MEE2051269.1"/>
    <property type="molecule type" value="Genomic_DNA"/>
</dbReference>
<name>A0ABU7KQI4_9ACTN</name>
<dbReference type="InterPro" id="IPR050267">
    <property type="entry name" value="Anti-sigma-factor_SerPK"/>
</dbReference>
<feature type="compositionally biased region" description="Basic and acidic residues" evidence="2">
    <location>
        <begin position="21"/>
        <end position="30"/>
    </location>
</feature>
<evidence type="ECO:0000313" key="5">
    <source>
        <dbReference type="Proteomes" id="UP001348641"/>
    </source>
</evidence>
<reference evidence="4 5" key="1">
    <citation type="submission" date="2023-07" db="EMBL/GenBank/DDBJ databases">
        <authorList>
            <person name="Girao M."/>
            <person name="Carvalho M.F."/>
        </authorList>
    </citation>
    <scope>NUCLEOTIDE SEQUENCE [LARGE SCALE GENOMIC DNA]</scope>
    <source>
        <strain evidence="4 5">66/93</strain>
    </source>
</reference>
<feature type="region of interest" description="Disordered" evidence="2">
    <location>
        <begin position="1"/>
        <end position="30"/>
    </location>
</feature>
<organism evidence="4 5">
    <name type="scientific">Nocardiopsis tropica</name>
    <dbReference type="NCBI Taxonomy" id="109330"/>
    <lineage>
        <taxon>Bacteria</taxon>
        <taxon>Bacillati</taxon>
        <taxon>Actinomycetota</taxon>
        <taxon>Actinomycetes</taxon>
        <taxon>Streptosporangiales</taxon>
        <taxon>Nocardiopsidaceae</taxon>
        <taxon>Nocardiopsis</taxon>
    </lineage>
</organism>
<keyword evidence="4" id="KW-0067">ATP-binding</keyword>
<dbReference type="SUPFAM" id="SSF55874">
    <property type="entry name" value="ATPase domain of HSP90 chaperone/DNA topoisomerase II/histidine kinase"/>
    <property type="match status" value="1"/>
</dbReference>
<evidence type="ECO:0000256" key="1">
    <source>
        <dbReference type="ARBA" id="ARBA00022527"/>
    </source>
</evidence>
<dbReference type="InterPro" id="IPR003594">
    <property type="entry name" value="HATPase_dom"/>
</dbReference>
<dbReference type="InterPro" id="IPR036890">
    <property type="entry name" value="HATPase_C_sf"/>
</dbReference>
<feature type="domain" description="Histidine kinase/HSP90-like ATPase" evidence="3">
    <location>
        <begin position="53"/>
        <end position="148"/>
    </location>
</feature>
<keyword evidence="1" id="KW-0723">Serine/threonine-protein kinase</keyword>
<evidence type="ECO:0000256" key="2">
    <source>
        <dbReference type="SAM" id="MobiDB-lite"/>
    </source>
</evidence>
<gene>
    <name evidence="4" type="ORF">Q8A49_12275</name>
</gene>
<keyword evidence="1" id="KW-0808">Transferase</keyword>
<dbReference type="PANTHER" id="PTHR35526">
    <property type="entry name" value="ANTI-SIGMA-F FACTOR RSBW-RELATED"/>
    <property type="match status" value="1"/>
</dbReference>